<organism evidence="1 2">
    <name type="scientific">Lasallia pustulata</name>
    <dbReference type="NCBI Taxonomy" id="136370"/>
    <lineage>
        <taxon>Eukaryota</taxon>
        <taxon>Fungi</taxon>
        <taxon>Dikarya</taxon>
        <taxon>Ascomycota</taxon>
        <taxon>Pezizomycotina</taxon>
        <taxon>Lecanoromycetes</taxon>
        <taxon>OSLEUM clade</taxon>
        <taxon>Umbilicariomycetidae</taxon>
        <taxon>Umbilicariales</taxon>
        <taxon>Umbilicariaceae</taxon>
        <taxon>Lasallia</taxon>
    </lineage>
</organism>
<accession>A0A5M8PLW9</accession>
<gene>
    <name evidence="1" type="ORF">FRX48_06515</name>
</gene>
<comment type="caution">
    <text evidence="1">The sequence shown here is derived from an EMBL/GenBank/DDBJ whole genome shotgun (WGS) entry which is preliminary data.</text>
</comment>
<sequence>MQEFHAKDPEKSKLSTHRAIQQGPYSKYNMYGKYESCKEYSTYSKYGMYSEYNTYGKYDSCREYSTYRKYEMYSEYNKYGKTYDKVAKADDQAPNPKRGGQKKELKDAVKILFPGFPHRGFLQVLLRLYRYSTKMGINLLLEFKAFQ</sequence>
<dbReference type="AlphaFoldDB" id="A0A5M8PLW9"/>
<reference evidence="1 2" key="1">
    <citation type="submission" date="2019-09" db="EMBL/GenBank/DDBJ databases">
        <title>The hologenome of the rock-dwelling lichen Lasallia pustulata.</title>
        <authorList>
            <person name="Greshake Tzovaras B."/>
            <person name="Segers F."/>
            <person name="Bicker A."/>
            <person name="Dal Grande F."/>
            <person name="Otte J."/>
            <person name="Hankeln T."/>
            <person name="Schmitt I."/>
            <person name="Ebersberger I."/>
        </authorList>
    </citation>
    <scope>NUCLEOTIDE SEQUENCE [LARGE SCALE GENOMIC DNA]</scope>
    <source>
        <strain evidence="1">A1-1</strain>
    </source>
</reference>
<protein>
    <submittedName>
        <fullName evidence="1">Uncharacterized protein</fullName>
    </submittedName>
</protein>
<dbReference type="EMBL" id="VXIT01000010">
    <property type="protein sequence ID" value="KAA6409902.1"/>
    <property type="molecule type" value="Genomic_DNA"/>
</dbReference>
<evidence type="ECO:0000313" key="2">
    <source>
        <dbReference type="Proteomes" id="UP000324767"/>
    </source>
</evidence>
<name>A0A5M8PLW9_9LECA</name>
<evidence type="ECO:0000313" key="1">
    <source>
        <dbReference type="EMBL" id="KAA6409902.1"/>
    </source>
</evidence>
<dbReference type="Proteomes" id="UP000324767">
    <property type="component" value="Unassembled WGS sequence"/>
</dbReference>
<proteinExistence type="predicted"/>